<dbReference type="Proteomes" id="UP000292373">
    <property type="component" value="Unassembled WGS sequence"/>
</dbReference>
<comment type="caution">
    <text evidence="2">The sequence shown here is derived from an EMBL/GenBank/DDBJ whole genome shotgun (WGS) entry which is preliminary data.</text>
</comment>
<dbReference type="Pfam" id="PF13641">
    <property type="entry name" value="Glyco_tranf_2_3"/>
    <property type="match status" value="1"/>
</dbReference>
<reference evidence="2 3" key="1">
    <citation type="submission" date="2019-01" db="EMBL/GenBank/DDBJ databases">
        <title>Lactibacter flavus gen. nov., sp. nov., a novel bacterium of the family Propionibacteriaceae isolated from raw milk and dairy products.</title>
        <authorList>
            <person name="Huptas C."/>
            <person name="Wenning M."/>
            <person name="Breitenwieser F."/>
            <person name="Doll E."/>
            <person name="Von Neubeck M."/>
            <person name="Busse H.-J."/>
            <person name="Scherer S."/>
        </authorList>
    </citation>
    <scope>NUCLEOTIDE SEQUENCE [LARGE SCALE GENOMIC DNA]</scope>
    <source>
        <strain evidence="2 3">KCTC 33808</strain>
    </source>
</reference>
<proteinExistence type="inferred from homology"/>
<dbReference type="OrthoDB" id="9771846at2"/>
<dbReference type="InterPro" id="IPR050256">
    <property type="entry name" value="Glycosyltransferase_2"/>
</dbReference>
<name>A0A4Q9KHU4_9ACTN</name>
<keyword evidence="3" id="KW-1185">Reference proteome</keyword>
<dbReference type="PANTHER" id="PTHR48090:SF7">
    <property type="entry name" value="RFBJ PROTEIN"/>
    <property type="match status" value="1"/>
</dbReference>
<protein>
    <submittedName>
        <fullName evidence="2">Glycosyltransferase</fullName>
    </submittedName>
</protein>
<accession>A0A4Q9KHU4</accession>
<dbReference type="GO" id="GO:0016740">
    <property type="term" value="F:transferase activity"/>
    <property type="evidence" value="ECO:0007669"/>
    <property type="project" value="UniProtKB-KW"/>
</dbReference>
<dbReference type="RefSeq" id="WP_131166760.1">
    <property type="nucleotide sequence ID" value="NZ_SDMQ01000001.1"/>
</dbReference>
<comment type="similarity">
    <text evidence="1">Belongs to the glycosyltransferase 2 family.</text>
</comment>
<dbReference type="Gene3D" id="3.90.550.10">
    <property type="entry name" value="Spore Coat Polysaccharide Biosynthesis Protein SpsA, Chain A"/>
    <property type="match status" value="1"/>
</dbReference>
<evidence type="ECO:0000256" key="1">
    <source>
        <dbReference type="ARBA" id="ARBA00006739"/>
    </source>
</evidence>
<dbReference type="EMBL" id="SDMQ01000001">
    <property type="protein sequence ID" value="TBT88632.1"/>
    <property type="molecule type" value="Genomic_DNA"/>
</dbReference>
<dbReference type="InterPro" id="IPR029044">
    <property type="entry name" value="Nucleotide-diphossugar_trans"/>
</dbReference>
<dbReference type="PANTHER" id="PTHR48090">
    <property type="entry name" value="UNDECAPRENYL-PHOSPHATE 4-DEOXY-4-FORMAMIDO-L-ARABINOSE TRANSFERASE-RELATED"/>
    <property type="match status" value="1"/>
</dbReference>
<evidence type="ECO:0000313" key="3">
    <source>
        <dbReference type="Proteomes" id="UP000292373"/>
    </source>
</evidence>
<dbReference type="SUPFAM" id="SSF53448">
    <property type="entry name" value="Nucleotide-diphospho-sugar transferases"/>
    <property type="match status" value="1"/>
</dbReference>
<keyword evidence="2" id="KW-0808">Transferase</keyword>
<organism evidence="2 3">
    <name type="scientific">Propioniciclava sinopodophylli</name>
    <dbReference type="NCBI Taxonomy" id="1837344"/>
    <lineage>
        <taxon>Bacteria</taxon>
        <taxon>Bacillati</taxon>
        <taxon>Actinomycetota</taxon>
        <taxon>Actinomycetes</taxon>
        <taxon>Propionibacteriales</taxon>
        <taxon>Propionibacteriaceae</taxon>
        <taxon>Propioniciclava</taxon>
    </lineage>
</organism>
<dbReference type="AlphaFoldDB" id="A0A4Q9KHU4"/>
<gene>
    <name evidence="2" type="ORF">ET989_01405</name>
</gene>
<evidence type="ECO:0000313" key="2">
    <source>
        <dbReference type="EMBL" id="TBT88632.1"/>
    </source>
</evidence>
<sequence length="275" mass="29889">MSAIIIPAHNEERGIGRLLDALAPGAPDAEIVVVANGCTDRTAAVARERGVLVLETPVPSKIHALALGDRAVSAFPRIYVDGDVVIGAADIQALCAALTQPGVHAVGPTRRFDMTGVARSVRLFYSVWQDLDAVRDELFGRGVIAVDEVGHQRIADWAEVMSDDLHVALSFSPEERRVVSDAFVTIWPPKTYADLLRRRVRAMHGNRTVQERAVAAGRRRVAGSGASLLRLVTQDPRRLWASAVFVATAVWAKARGRLHAAQGRTVWLRDESSRS</sequence>